<reference evidence="6" key="1">
    <citation type="submission" date="2020-12" db="EMBL/GenBank/DDBJ databases">
        <title>The genome sequence of Inhella sp. 1Y17.</title>
        <authorList>
            <person name="Liu Y."/>
        </authorList>
    </citation>
    <scope>NUCLEOTIDE SEQUENCE</scope>
    <source>
        <strain evidence="6">1Y17</strain>
    </source>
</reference>
<feature type="transmembrane region" description="Helical" evidence="4">
    <location>
        <begin position="34"/>
        <end position="53"/>
    </location>
</feature>
<dbReference type="InterPro" id="IPR004358">
    <property type="entry name" value="Sig_transdc_His_kin-like_C"/>
</dbReference>
<dbReference type="SMART" id="SM00388">
    <property type="entry name" value="HisKA"/>
    <property type="match status" value="1"/>
</dbReference>
<feature type="transmembrane region" description="Helical" evidence="4">
    <location>
        <begin position="198"/>
        <end position="219"/>
    </location>
</feature>
<gene>
    <name evidence="6" type="primary">prsK</name>
    <name evidence="6" type="ORF">I7X39_05245</name>
</gene>
<dbReference type="EMBL" id="JAEDAK010000003">
    <property type="protein sequence ID" value="MBH9576311.1"/>
    <property type="molecule type" value="Genomic_DNA"/>
</dbReference>
<proteinExistence type="predicted"/>
<feature type="transmembrane region" description="Helical" evidence="4">
    <location>
        <begin position="129"/>
        <end position="153"/>
    </location>
</feature>
<feature type="transmembrane region" description="Helical" evidence="4">
    <location>
        <begin position="165"/>
        <end position="186"/>
    </location>
</feature>
<dbReference type="InterPro" id="IPR003661">
    <property type="entry name" value="HisK_dim/P_dom"/>
</dbReference>
<protein>
    <recommendedName>
        <fullName evidence="2">histidine kinase</fullName>
        <ecNumber evidence="2">2.7.13.3</ecNumber>
    </recommendedName>
</protein>
<dbReference type="PROSITE" id="PS50109">
    <property type="entry name" value="HIS_KIN"/>
    <property type="match status" value="1"/>
</dbReference>
<dbReference type="NCBIfam" id="TIGR02916">
    <property type="entry name" value="PEP_his_kin"/>
    <property type="match status" value="1"/>
</dbReference>
<keyword evidence="4" id="KW-1133">Transmembrane helix</keyword>
<keyword evidence="7" id="KW-1185">Reference proteome</keyword>
<dbReference type="InterPro" id="IPR003594">
    <property type="entry name" value="HATPase_dom"/>
</dbReference>
<keyword evidence="4" id="KW-0812">Transmembrane</keyword>
<dbReference type="Gene3D" id="1.10.287.130">
    <property type="match status" value="1"/>
</dbReference>
<dbReference type="Pfam" id="PF02518">
    <property type="entry name" value="HATPase_c"/>
    <property type="match status" value="1"/>
</dbReference>
<feature type="transmembrane region" description="Helical" evidence="4">
    <location>
        <begin position="6"/>
        <end position="27"/>
    </location>
</feature>
<evidence type="ECO:0000256" key="4">
    <source>
        <dbReference type="SAM" id="Phobius"/>
    </source>
</evidence>
<dbReference type="EC" id="2.7.13.3" evidence="2"/>
<name>A0A931J0W3_9BURK</name>
<organism evidence="6 7">
    <name type="scientific">Inhella proteolytica</name>
    <dbReference type="NCBI Taxonomy" id="2795029"/>
    <lineage>
        <taxon>Bacteria</taxon>
        <taxon>Pseudomonadati</taxon>
        <taxon>Pseudomonadota</taxon>
        <taxon>Betaproteobacteria</taxon>
        <taxon>Burkholderiales</taxon>
        <taxon>Sphaerotilaceae</taxon>
        <taxon>Inhella</taxon>
    </lineage>
</organism>
<evidence type="ECO:0000256" key="3">
    <source>
        <dbReference type="ARBA" id="ARBA00022553"/>
    </source>
</evidence>
<keyword evidence="6" id="KW-0418">Kinase</keyword>
<feature type="transmembrane region" description="Helical" evidence="4">
    <location>
        <begin position="257"/>
        <end position="279"/>
    </location>
</feature>
<dbReference type="InterPro" id="IPR005467">
    <property type="entry name" value="His_kinase_dom"/>
</dbReference>
<dbReference type="PRINTS" id="PR00344">
    <property type="entry name" value="BCTRLSENSOR"/>
</dbReference>
<comment type="catalytic activity">
    <reaction evidence="1">
        <text>ATP + protein L-histidine = ADP + protein N-phospho-L-histidine.</text>
        <dbReference type="EC" id="2.7.13.3"/>
    </reaction>
</comment>
<keyword evidence="6" id="KW-0808">Transferase</keyword>
<keyword evidence="4" id="KW-0472">Membrane</keyword>
<evidence type="ECO:0000256" key="1">
    <source>
        <dbReference type="ARBA" id="ARBA00000085"/>
    </source>
</evidence>
<dbReference type="SUPFAM" id="SSF47384">
    <property type="entry name" value="Homodimeric domain of signal transducing histidine kinase"/>
    <property type="match status" value="1"/>
</dbReference>
<feature type="domain" description="Histidine kinase" evidence="5">
    <location>
        <begin position="480"/>
        <end position="682"/>
    </location>
</feature>
<sequence length="695" mass="76832">MPLSAAAALVAACAFLVCLLAFAWRVFRQRELHNLHSAGWLLAGLGASALWALTHGLQQLGFELEQASALLDWLRLLAWFGFLLTLLGHVLWRPQGSWLTLSVLGVLLIAFVTLWLADADWLTRREGSWLQGISGLMVAVMGLVLVEQVYFNVTEDGRWLAKPSCLALLTVFGFDLYLFADATLLGSLDPQLLASRPAVHALGLPLLMLGIGRGIALLSRLQVSRSAAFHSAALLLVGAYLMVVALLGYWVRYTGGAWGPTLQVLILVAAILLMAALLLSGSARARFRVLFSKHFFRYRYDYRQEWLRFTAALSTQSSPEYTGLAVIKSLAGLIESPGGGLWLLDASGQRYEQVAHWNFERRQHMEPADSEFLRELKATAWIVDLQSAREGRGVDAEATPPEWLSLETQARLLVPLQAGGETIGFVVLLTPRAPLELDWEVRDLLKTAASQAGGYLAMLRATEQLLEVRKFDAFNRMSAFVVHDLKNIVTQLSLMLKNAQRHGDNPEFRQDMLETVEHALEKMRQLMLQLREGERPTGLTSGVALAPIAQRLQQVAQQRGRELRLELHGAVATRGHEDRIERVIGHAVQNAFDASTEGQSVLLRIEAEGSSARVQVVDEGCGMSPEFIRDRLFKPFQSTKQQGMGIGAYESLQYVRELGGKMDVVSQPGEGTCVTFLLPLFHQQPSNGLSDRALA</sequence>
<evidence type="ECO:0000259" key="5">
    <source>
        <dbReference type="PROSITE" id="PS50109"/>
    </source>
</evidence>
<dbReference type="PANTHER" id="PTHR43547:SF2">
    <property type="entry name" value="HYBRID SIGNAL TRANSDUCTION HISTIDINE KINASE C"/>
    <property type="match status" value="1"/>
</dbReference>
<accession>A0A931J0W3</accession>
<evidence type="ECO:0000313" key="6">
    <source>
        <dbReference type="EMBL" id="MBH9576311.1"/>
    </source>
</evidence>
<feature type="transmembrane region" description="Helical" evidence="4">
    <location>
        <begin position="73"/>
        <end position="92"/>
    </location>
</feature>
<dbReference type="InterPro" id="IPR003018">
    <property type="entry name" value="GAF"/>
</dbReference>
<dbReference type="Gene3D" id="3.30.450.40">
    <property type="match status" value="1"/>
</dbReference>
<dbReference type="InterPro" id="IPR036890">
    <property type="entry name" value="HATPase_C_sf"/>
</dbReference>
<dbReference type="SUPFAM" id="SSF55874">
    <property type="entry name" value="ATPase domain of HSP90 chaperone/DNA topoisomerase II/histidine kinase"/>
    <property type="match status" value="1"/>
</dbReference>
<dbReference type="InterPro" id="IPR029016">
    <property type="entry name" value="GAF-like_dom_sf"/>
</dbReference>
<dbReference type="PANTHER" id="PTHR43547">
    <property type="entry name" value="TWO-COMPONENT HISTIDINE KINASE"/>
    <property type="match status" value="1"/>
</dbReference>
<dbReference type="AlphaFoldDB" id="A0A931J0W3"/>
<dbReference type="SUPFAM" id="SSF55781">
    <property type="entry name" value="GAF domain-like"/>
    <property type="match status" value="1"/>
</dbReference>
<feature type="transmembrane region" description="Helical" evidence="4">
    <location>
        <begin position="231"/>
        <end position="251"/>
    </location>
</feature>
<dbReference type="Proteomes" id="UP000613266">
    <property type="component" value="Unassembled WGS sequence"/>
</dbReference>
<dbReference type="InterPro" id="IPR014265">
    <property type="entry name" value="XrtA/PrsK"/>
</dbReference>
<evidence type="ECO:0000313" key="7">
    <source>
        <dbReference type="Proteomes" id="UP000613266"/>
    </source>
</evidence>
<comment type="caution">
    <text evidence="6">The sequence shown here is derived from an EMBL/GenBank/DDBJ whole genome shotgun (WGS) entry which is preliminary data.</text>
</comment>
<dbReference type="GO" id="GO:0000155">
    <property type="term" value="F:phosphorelay sensor kinase activity"/>
    <property type="evidence" value="ECO:0007669"/>
    <property type="project" value="InterPro"/>
</dbReference>
<evidence type="ECO:0000256" key="2">
    <source>
        <dbReference type="ARBA" id="ARBA00012438"/>
    </source>
</evidence>
<dbReference type="Gene3D" id="3.30.565.10">
    <property type="entry name" value="Histidine kinase-like ATPase, C-terminal domain"/>
    <property type="match status" value="1"/>
</dbReference>
<dbReference type="CDD" id="cd00082">
    <property type="entry name" value="HisKA"/>
    <property type="match status" value="1"/>
</dbReference>
<dbReference type="SMART" id="SM00387">
    <property type="entry name" value="HATPase_c"/>
    <property type="match status" value="1"/>
</dbReference>
<dbReference type="RefSeq" id="WP_198109934.1">
    <property type="nucleotide sequence ID" value="NZ_JAEDAK010000003.1"/>
</dbReference>
<dbReference type="Pfam" id="PF01590">
    <property type="entry name" value="GAF"/>
    <property type="match status" value="1"/>
</dbReference>
<dbReference type="InterPro" id="IPR036097">
    <property type="entry name" value="HisK_dim/P_sf"/>
</dbReference>
<keyword evidence="3" id="KW-0597">Phosphoprotein</keyword>
<feature type="transmembrane region" description="Helical" evidence="4">
    <location>
        <begin position="99"/>
        <end position="117"/>
    </location>
</feature>